<accession>A0A1R1PMY7</accession>
<proteinExistence type="predicted"/>
<keyword evidence="6" id="KW-1185">Reference proteome</keyword>
<feature type="domain" description="CCHC-type" evidence="4">
    <location>
        <begin position="242"/>
        <end position="257"/>
    </location>
</feature>
<dbReference type="PANTHER" id="PTHR33223">
    <property type="entry name" value="CCHC-TYPE DOMAIN-CONTAINING PROTEIN"/>
    <property type="match status" value="1"/>
</dbReference>
<dbReference type="Pfam" id="PF00098">
    <property type="entry name" value="zf-CCHC"/>
    <property type="match status" value="1"/>
</dbReference>
<sequence length="357" mass="41797">MKDIRVFESGNGSDPQEWIEDFGLYAKINNWQSKDWVELLKLYLGKKERWWYKKNKDSFTTWEVLTTKFVEKFGSTDSKFRVWDKLKSIKQEDYESIEELELELNSLLTQANITDDEVKVNWLISSLKSSYKKRVEEKGFTKWDEVTSYIACTDKEDEAPPKPAEDKTSSSKPKEYVSNAATKSGKPVKELNTGPLQYGTFLKRFEELSVNLLSKVDEVVEKRFKEEENKRFKRRTDAAWECYYCQEVGHRKFECPKRTQFRGKESIRENSAKPVNFIEVEEMSIKDEDENEQDIFAVEKRKYQTMQGGEVDRRVTRARGNKGTPEPVRDNESTTVIEAEDPSIMEARGNIRANRSP</sequence>
<gene>
    <name evidence="5" type="ORF">AX774_g4183</name>
</gene>
<reference evidence="6" key="1">
    <citation type="submission" date="2017-01" db="EMBL/GenBank/DDBJ databases">
        <authorList>
            <person name="Wang Y."/>
            <person name="White M."/>
            <person name="Kvist S."/>
            <person name="Moncalvo J.-M."/>
        </authorList>
    </citation>
    <scope>NUCLEOTIDE SEQUENCE [LARGE SCALE GENOMIC DNA]</scope>
    <source>
        <strain evidence="6">COL-18-3</strain>
    </source>
</reference>
<dbReference type="EMBL" id="LSSK01000686">
    <property type="protein sequence ID" value="OMH82336.1"/>
    <property type="molecule type" value="Genomic_DNA"/>
</dbReference>
<evidence type="ECO:0000256" key="1">
    <source>
        <dbReference type="PROSITE-ProRule" id="PRU00047"/>
    </source>
</evidence>
<keyword evidence="2" id="KW-0175">Coiled coil</keyword>
<dbReference type="AlphaFoldDB" id="A0A1R1PMY7"/>
<dbReference type="PROSITE" id="PS50158">
    <property type="entry name" value="ZF_CCHC"/>
    <property type="match status" value="1"/>
</dbReference>
<comment type="caution">
    <text evidence="5">The sequence shown here is derived from an EMBL/GenBank/DDBJ whole genome shotgun (WGS) entry which is preliminary data.</text>
</comment>
<dbReference type="InterPro" id="IPR001878">
    <property type="entry name" value="Znf_CCHC"/>
</dbReference>
<dbReference type="GO" id="GO:0008270">
    <property type="term" value="F:zinc ion binding"/>
    <property type="evidence" value="ECO:0007669"/>
    <property type="project" value="UniProtKB-KW"/>
</dbReference>
<dbReference type="Gene3D" id="4.10.60.10">
    <property type="entry name" value="Zinc finger, CCHC-type"/>
    <property type="match status" value="1"/>
</dbReference>
<dbReference type="SMART" id="SM00343">
    <property type="entry name" value="ZnF_C2HC"/>
    <property type="match status" value="1"/>
</dbReference>
<keyword evidence="1" id="KW-0479">Metal-binding</keyword>
<evidence type="ECO:0000256" key="2">
    <source>
        <dbReference type="SAM" id="Coils"/>
    </source>
</evidence>
<organism evidence="5 6">
    <name type="scientific">Zancudomyces culisetae</name>
    <name type="common">Gut fungus</name>
    <name type="synonym">Smittium culisetae</name>
    <dbReference type="NCBI Taxonomy" id="1213189"/>
    <lineage>
        <taxon>Eukaryota</taxon>
        <taxon>Fungi</taxon>
        <taxon>Fungi incertae sedis</taxon>
        <taxon>Zoopagomycota</taxon>
        <taxon>Kickxellomycotina</taxon>
        <taxon>Harpellomycetes</taxon>
        <taxon>Harpellales</taxon>
        <taxon>Legeriomycetaceae</taxon>
        <taxon>Zancudomyces</taxon>
    </lineage>
</organism>
<dbReference type="SUPFAM" id="SSF57756">
    <property type="entry name" value="Retrovirus zinc finger-like domains"/>
    <property type="match status" value="1"/>
</dbReference>
<evidence type="ECO:0000259" key="4">
    <source>
        <dbReference type="PROSITE" id="PS50158"/>
    </source>
</evidence>
<dbReference type="InterPro" id="IPR005162">
    <property type="entry name" value="Retrotrans_gag_dom"/>
</dbReference>
<name>A0A1R1PMY7_ZANCU</name>
<feature type="region of interest" description="Disordered" evidence="3">
    <location>
        <begin position="154"/>
        <end position="188"/>
    </location>
</feature>
<feature type="region of interest" description="Disordered" evidence="3">
    <location>
        <begin position="307"/>
        <end position="357"/>
    </location>
</feature>
<evidence type="ECO:0000256" key="3">
    <source>
        <dbReference type="SAM" id="MobiDB-lite"/>
    </source>
</evidence>
<dbReference type="PANTHER" id="PTHR33223:SF6">
    <property type="entry name" value="CCHC-TYPE DOMAIN-CONTAINING PROTEIN"/>
    <property type="match status" value="1"/>
</dbReference>
<dbReference type="InterPro" id="IPR036875">
    <property type="entry name" value="Znf_CCHC_sf"/>
</dbReference>
<dbReference type="OrthoDB" id="2213718at2759"/>
<feature type="compositionally biased region" description="Basic and acidic residues" evidence="3">
    <location>
        <begin position="158"/>
        <end position="175"/>
    </location>
</feature>
<evidence type="ECO:0000313" key="6">
    <source>
        <dbReference type="Proteomes" id="UP000188320"/>
    </source>
</evidence>
<dbReference type="GO" id="GO:0003676">
    <property type="term" value="F:nucleic acid binding"/>
    <property type="evidence" value="ECO:0007669"/>
    <property type="project" value="InterPro"/>
</dbReference>
<keyword evidence="1" id="KW-0862">Zinc</keyword>
<evidence type="ECO:0000313" key="5">
    <source>
        <dbReference type="EMBL" id="OMH82336.1"/>
    </source>
</evidence>
<protein>
    <recommendedName>
        <fullName evidence="4">CCHC-type domain-containing protein</fullName>
    </recommendedName>
</protein>
<feature type="coiled-coil region" evidence="2">
    <location>
        <begin position="90"/>
        <end position="117"/>
    </location>
</feature>
<dbReference type="Pfam" id="PF03732">
    <property type="entry name" value="Retrotrans_gag"/>
    <property type="match status" value="1"/>
</dbReference>
<dbReference type="Proteomes" id="UP000188320">
    <property type="component" value="Unassembled WGS sequence"/>
</dbReference>
<keyword evidence="1" id="KW-0863">Zinc-finger</keyword>